<dbReference type="EMBL" id="PKPP01012205">
    <property type="protein sequence ID" value="PWA42765.1"/>
    <property type="molecule type" value="Genomic_DNA"/>
</dbReference>
<dbReference type="InterPro" id="IPR027329">
    <property type="entry name" value="TPX2_C"/>
</dbReference>
<dbReference type="PANTHER" id="PTHR46372:SF26">
    <property type="entry name" value="(WILD MALAYSIAN BANANA) HYPOTHETICAL PROTEIN"/>
    <property type="match status" value="1"/>
</dbReference>
<evidence type="ECO:0000313" key="9">
    <source>
        <dbReference type="Proteomes" id="UP000245207"/>
    </source>
</evidence>
<dbReference type="AlphaFoldDB" id="A0A2U1L1A4"/>
<dbReference type="Proteomes" id="UP000245207">
    <property type="component" value="Unassembled WGS sequence"/>
</dbReference>
<dbReference type="GO" id="GO:0005874">
    <property type="term" value="C:microtubule"/>
    <property type="evidence" value="ECO:0007669"/>
    <property type="project" value="UniProtKB-KW"/>
</dbReference>
<keyword evidence="4" id="KW-0493">Microtubule</keyword>
<keyword evidence="5" id="KW-0206">Cytoskeleton</keyword>
<dbReference type="PANTHER" id="PTHR46372">
    <property type="entry name" value="PROTEIN WVD2-LIKE 3"/>
    <property type="match status" value="1"/>
</dbReference>
<evidence type="ECO:0000256" key="6">
    <source>
        <dbReference type="SAM" id="MobiDB-lite"/>
    </source>
</evidence>
<feature type="compositionally biased region" description="Basic and acidic residues" evidence="6">
    <location>
        <begin position="215"/>
        <end position="255"/>
    </location>
</feature>
<comment type="caution">
    <text evidence="8">The sequence shown here is derived from an EMBL/GenBank/DDBJ whole genome shotgun (WGS) entry which is preliminary data.</text>
</comment>
<feature type="compositionally biased region" description="Basic and acidic residues" evidence="6">
    <location>
        <begin position="335"/>
        <end position="353"/>
    </location>
</feature>
<evidence type="ECO:0000313" key="8">
    <source>
        <dbReference type="EMBL" id="PWA42765.1"/>
    </source>
</evidence>
<dbReference type="STRING" id="35608.A0A2U1L1A4"/>
<keyword evidence="9" id="KW-1185">Reference proteome</keyword>
<feature type="region of interest" description="Disordered" evidence="6">
    <location>
        <begin position="25"/>
        <end position="255"/>
    </location>
</feature>
<feature type="region of interest" description="Disordered" evidence="6">
    <location>
        <begin position="269"/>
        <end position="407"/>
    </location>
</feature>
<evidence type="ECO:0000256" key="5">
    <source>
        <dbReference type="ARBA" id="ARBA00023212"/>
    </source>
</evidence>
<protein>
    <submittedName>
        <fullName evidence="8">TPX2, C-terminal domain-containing protein</fullName>
    </submittedName>
</protein>
<comment type="similarity">
    <text evidence="2">Belongs to the TPX2 family.</text>
</comment>
<reference evidence="8 9" key="1">
    <citation type="journal article" date="2018" name="Mol. Plant">
        <title>The genome of Artemisia annua provides insight into the evolution of Asteraceae family and artemisinin biosynthesis.</title>
        <authorList>
            <person name="Shen Q."/>
            <person name="Zhang L."/>
            <person name="Liao Z."/>
            <person name="Wang S."/>
            <person name="Yan T."/>
            <person name="Shi P."/>
            <person name="Liu M."/>
            <person name="Fu X."/>
            <person name="Pan Q."/>
            <person name="Wang Y."/>
            <person name="Lv Z."/>
            <person name="Lu X."/>
            <person name="Zhang F."/>
            <person name="Jiang W."/>
            <person name="Ma Y."/>
            <person name="Chen M."/>
            <person name="Hao X."/>
            <person name="Li L."/>
            <person name="Tang Y."/>
            <person name="Lv G."/>
            <person name="Zhou Y."/>
            <person name="Sun X."/>
            <person name="Brodelius P.E."/>
            <person name="Rose J.K.C."/>
            <person name="Tang K."/>
        </authorList>
    </citation>
    <scope>NUCLEOTIDE SEQUENCE [LARGE SCALE GENOMIC DNA]</scope>
    <source>
        <strain evidence="9">cv. Huhao1</strain>
        <tissue evidence="8">Leaf</tissue>
    </source>
</reference>
<sequence length="407" mass="43852">MESRNEVSIEDDSGEVVNEVMNVNKADEKVDSEGPLSENLNKVEELVDSLKNNKLDKDGTDGTSSSASVSKPRTNLSQSSSLSAKARIPDGKSVKPRIGSRVEGKVANETGTTGSSRLYPANRRASSGAKITELSAKSGGVSARRATLSSVPSGSKLKAKKVNGNKDGNHSEDSLSAAQNSRPKITTLPVGDDDDTHSTTSSGQVRSSASGFSFRLDERAEKRRQFFSKLEEKSNAKEMEKTKLQEKSKESQEAEIKKLRKSLTFKAAPLPSFYKEPPPKVELKKIPNTRPKSPKLGRNKSSVASVAPRIADPATLSKVNHEKGTASSKMPITRPKTEVKPEKPKDSPVKIEDQEKDQDSDEQFQKVEAPSVNPLDVEDWIEISPKKDAEGSSNQGVTPGDIVAAGG</sequence>
<feature type="compositionally biased region" description="Polar residues" evidence="6">
    <location>
        <begin position="61"/>
        <end position="83"/>
    </location>
</feature>
<feature type="domain" description="TPX2 C-terminal" evidence="7">
    <location>
        <begin position="212"/>
        <end position="281"/>
    </location>
</feature>
<feature type="compositionally biased region" description="Polar residues" evidence="6">
    <location>
        <begin position="174"/>
        <end position="184"/>
    </location>
</feature>
<evidence type="ECO:0000256" key="4">
    <source>
        <dbReference type="ARBA" id="ARBA00022701"/>
    </source>
</evidence>
<name>A0A2U1L1A4_ARTAN</name>
<evidence type="ECO:0000256" key="1">
    <source>
        <dbReference type="ARBA" id="ARBA00004245"/>
    </source>
</evidence>
<accession>A0A2U1L1A4</accession>
<dbReference type="GO" id="GO:0000226">
    <property type="term" value="P:microtubule cytoskeleton organization"/>
    <property type="evidence" value="ECO:0007669"/>
    <property type="project" value="InterPro"/>
</dbReference>
<proteinExistence type="inferred from homology"/>
<evidence type="ECO:0000256" key="3">
    <source>
        <dbReference type="ARBA" id="ARBA00022490"/>
    </source>
</evidence>
<organism evidence="8 9">
    <name type="scientific">Artemisia annua</name>
    <name type="common">Sweet wormwood</name>
    <dbReference type="NCBI Taxonomy" id="35608"/>
    <lineage>
        <taxon>Eukaryota</taxon>
        <taxon>Viridiplantae</taxon>
        <taxon>Streptophyta</taxon>
        <taxon>Embryophyta</taxon>
        <taxon>Tracheophyta</taxon>
        <taxon>Spermatophyta</taxon>
        <taxon>Magnoliopsida</taxon>
        <taxon>eudicotyledons</taxon>
        <taxon>Gunneridae</taxon>
        <taxon>Pentapetalae</taxon>
        <taxon>asterids</taxon>
        <taxon>campanulids</taxon>
        <taxon>Asterales</taxon>
        <taxon>Asteraceae</taxon>
        <taxon>Asteroideae</taxon>
        <taxon>Anthemideae</taxon>
        <taxon>Artemisiinae</taxon>
        <taxon>Artemisia</taxon>
    </lineage>
</organism>
<feature type="compositionally biased region" description="Basic and acidic residues" evidence="6">
    <location>
        <begin position="51"/>
        <end position="60"/>
    </location>
</feature>
<dbReference type="Pfam" id="PF06886">
    <property type="entry name" value="TPX2"/>
    <property type="match status" value="1"/>
</dbReference>
<evidence type="ECO:0000256" key="2">
    <source>
        <dbReference type="ARBA" id="ARBA00005885"/>
    </source>
</evidence>
<dbReference type="GO" id="GO:0008017">
    <property type="term" value="F:microtubule binding"/>
    <property type="evidence" value="ECO:0007669"/>
    <property type="project" value="InterPro"/>
</dbReference>
<gene>
    <name evidence="8" type="ORF">CTI12_AA522090</name>
</gene>
<dbReference type="OrthoDB" id="1939285at2759"/>
<evidence type="ECO:0000259" key="7">
    <source>
        <dbReference type="Pfam" id="PF06886"/>
    </source>
</evidence>
<comment type="subcellular location">
    <subcellularLocation>
        <location evidence="1">Cytoplasm</location>
        <location evidence="1">Cytoskeleton</location>
    </subcellularLocation>
</comment>
<dbReference type="InterPro" id="IPR044806">
    <property type="entry name" value="WVD2/WDL1-4"/>
</dbReference>
<keyword evidence="3" id="KW-0963">Cytoplasm</keyword>